<dbReference type="GO" id="GO:0006817">
    <property type="term" value="P:phosphate ion transport"/>
    <property type="evidence" value="ECO:0007669"/>
    <property type="project" value="UniProtKB-KW"/>
</dbReference>
<dbReference type="Proteomes" id="UP000183995">
    <property type="component" value="Unassembled WGS sequence"/>
</dbReference>
<evidence type="ECO:0000256" key="3">
    <source>
        <dbReference type="ARBA" id="ARBA00011529"/>
    </source>
</evidence>
<evidence type="ECO:0000256" key="6">
    <source>
        <dbReference type="ARBA" id="ARBA00023139"/>
    </source>
</evidence>
<evidence type="ECO:0000256" key="5">
    <source>
        <dbReference type="ARBA" id="ARBA00022729"/>
    </source>
</evidence>
<evidence type="ECO:0000256" key="7">
    <source>
        <dbReference type="ARBA" id="ARBA00023288"/>
    </source>
</evidence>
<evidence type="ECO:0000256" key="2">
    <source>
        <dbReference type="ARBA" id="ARBA00004193"/>
    </source>
</evidence>
<dbReference type="InterPro" id="IPR050811">
    <property type="entry name" value="Phosphate_ABC_transporter"/>
</dbReference>
<feature type="region of interest" description="Disordered" evidence="8">
    <location>
        <begin position="24"/>
        <end position="62"/>
    </location>
</feature>
<dbReference type="STRING" id="1123282.SAMN02745823_02279"/>
<name>A0A1M5Y6N7_9FIRM</name>
<keyword evidence="7" id="KW-0449">Lipoprotein</keyword>
<evidence type="ECO:0000256" key="9">
    <source>
        <dbReference type="SAM" id="SignalP"/>
    </source>
</evidence>
<keyword evidence="6" id="KW-0564">Palmitate</keyword>
<protein>
    <submittedName>
        <fullName evidence="11">Phosphate transport system substrate-binding protein</fullName>
    </submittedName>
</protein>
<dbReference type="EMBL" id="FQXV01000007">
    <property type="protein sequence ID" value="SHI07632.1"/>
    <property type="molecule type" value="Genomic_DNA"/>
</dbReference>
<keyword evidence="5 9" id="KW-0732">Signal</keyword>
<keyword evidence="4" id="KW-0592">Phosphate transport</keyword>
<proteinExistence type="predicted"/>
<evidence type="ECO:0000256" key="1">
    <source>
        <dbReference type="ARBA" id="ARBA00002841"/>
    </source>
</evidence>
<dbReference type="Gene3D" id="3.40.190.10">
    <property type="entry name" value="Periplasmic binding protein-like II"/>
    <property type="match status" value="2"/>
</dbReference>
<feature type="compositionally biased region" description="Low complexity" evidence="8">
    <location>
        <begin position="24"/>
        <end position="50"/>
    </location>
</feature>
<comment type="subunit">
    <text evidence="3">The complex is composed of two ATP-binding proteins (PstB), two transmembrane proteins (PstC and PstA) and a solute-binding protein (PstS).</text>
</comment>
<accession>A0A1M5Y6N7</accession>
<dbReference type="GO" id="GO:0005886">
    <property type="term" value="C:plasma membrane"/>
    <property type="evidence" value="ECO:0007669"/>
    <property type="project" value="UniProtKB-SubCell"/>
</dbReference>
<sequence>MKKYLALILAVMMALTLLAGCGTSGNSNTSPSASPSTSAPSSATPSSAAPSPSPSEALTGNITADGSTALQPLLTLAVDPFKAATGFTGSITINGGGSGQGLTDVASGTVNIGNSDVTPEQAGKDGTGLVDHQVAVVAVGIAVSSDISANIKTISTADLTGIFTGKITDWNKVTGWTGGSVPIQVFYRKAGSGTRTLFETYGINSKLSDADLGAFANFTKKESSGDLQTAIASGKGAIGYETLPYCKDLTLLQVDGIDATYDNVYSGKYAIWGYEHMYTKGEATGSTKAFIDYVISSDFEKTITDNGYGLSSKMTVSR</sequence>
<feature type="chain" id="PRO_5038643959" evidence="9">
    <location>
        <begin position="20"/>
        <end position="318"/>
    </location>
</feature>
<evidence type="ECO:0000313" key="11">
    <source>
        <dbReference type="EMBL" id="SHI07632.1"/>
    </source>
</evidence>
<dbReference type="AlphaFoldDB" id="A0A1M5Y6N7"/>
<evidence type="ECO:0000313" key="12">
    <source>
        <dbReference type="Proteomes" id="UP000183995"/>
    </source>
</evidence>
<dbReference type="PROSITE" id="PS51257">
    <property type="entry name" value="PROKAR_LIPOPROTEIN"/>
    <property type="match status" value="1"/>
</dbReference>
<gene>
    <name evidence="11" type="ORF">SAMN02745823_02279</name>
</gene>
<keyword evidence="12" id="KW-1185">Reference proteome</keyword>
<dbReference type="PANTHER" id="PTHR30570:SF4">
    <property type="entry name" value="PHOSPHATE-BINDING PROTEIN PSTS 1"/>
    <property type="match status" value="1"/>
</dbReference>
<evidence type="ECO:0000256" key="4">
    <source>
        <dbReference type="ARBA" id="ARBA00022592"/>
    </source>
</evidence>
<feature type="signal peptide" evidence="9">
    <location>
        <begin position="1"/>
        <end position="19"/>
    </location>
</feature>
<dbReference type="PANTHER" id="PTHR30570">
    <property type="entry name" value="PERIPLASMIC PHOSPHATE BINDING COMPONENT OF PHOSPHATE ABC TRANSPORTER"/>
    <property type="match status" value="1"/>
</dbReference>
<dbReference type="InterPro" id="IPR024370">
    <property type="entry name" value="PBP_domain"/>
</dbReference>
<organism evidence="11 12">
    <name type="scientific">Sporobacter termitidis DSM 10068</name>
    <dbReference type="NCBI Taxonomy" id="1123282"/>
    <lineage>
        <taxon>Bacteria</taxon>
        <taxon>Bacillati</taxon>
        <taxon>Bacillota</taxon>
        <taxon>Clostridia</taxon>
        <taxon>Eubacteriales</taxon>
        <taxon>Oscillospiraceae</taxon>
        <taxon>Sporobacter</taxon>
    </lineage>
</organism>
<keyword evidence="4" id="KW-0813">Transport</keyword>
<feature type="domain" description="PBP" evidence="10">
    <location>
        <begin position="53"/>
        <end position="297"/>
    </location>
</feature>
<comment type="subcellular location">
    <subcellularLocation>
        <location evidence="2">Cell membrane</location>
        <topology evidence="2">Lipid-anchor</topology>
    </subcellularLocation>
</comment>
<evidence type="ECO:0000256" key="8">
    <source>
        <dbReference type="SAM" id="MobiDB-lite"/>
    </source>
</evidence>
<dbReference type="Pfam" id="PF12849">
    <property type="entry name" value="PBP_like_2"/>
    <property type="match status" value="1"/>
</dbReference>
<dbReference type="OrthoDB" id="9790048at2"/>
<comment type="function">
    <text evidence="1">Part of the ABC transporter complex PstSACB involved in phosphate import.</text>
</comment>
<dbReference type="SUPFAM" id="SSF53850">
    <property type="entry name" value="Periplasmic binding protein-like II"/>
    <property type="match status" value="1"/>
</dbReference>
<dbReference type="RefSeq" id="WP_073078989.1">
    <property type="nucleotide sequence ID" value="NZ_FQXV01000007.1"/>
</dbReference>
<reference evidence="11 12" key="1">
    <citation type="submission" date="2016-11" db="EMBL/GenBank/DDBJ databases">
        <authorList>
            <person name="Jaros S."/>
            <person name="Januszkiewicz K."/>
            <person name="Wedrychowicz H."/>
        </authorList>
    </citation>
    <scope>NUCLEOTIDE SEQUENCE [LARGE SCALE GENOMIC DNA]</scope>
    <source>
        <strain evidence="11 12">DSM 10068</strain>
    </source>
</reference>
<evidence type="ECO:0000259" key="10">
    <source>
        <dbReference type="Pfam" id="PF12849"/>
    </source>
</evidence>